<evidence type="ECO:0000313" key="2">
    <source>
        <dbReference type="Proteomes" id="UP000317421"/>
    </source>
</evidence>
<proteinExistence type="predicted"/>
<name>A0A5C6AIB6_9BACT</name>
<organism evidence="1 2">
    <name type="scientific">Botrimarina colliarenosi</name>
    <dbReference type="NCBI Taxonomy" id="2528001"/>
    <lineage>
        <taxon>Bacteria</taxon>
        <taxon>Pseudomonadati</taxon>
        <taxon>Planctomycetota</taxon>
        <taxon>Planctomycetia</taxon>
        <taxon>Pirellulales</taxon>
        <taxon>Lacipirellulaceae</taxon>
        <taxon>Botrimarina</taxon>
    </lineage>
</organism>
<keyword evidence="2" id="KW-1185">Reference proteome</keyword>
<dbReference type="AlphaFoldDB" id="A0A5C6AIB6"/>
<dbReference type="SUPFAM" id="SSF160631">
    <property type="entry name" value="SMI1/KNR4-like"/>
    <property type="match status" value="1"/>
</dbReference>
<sequence>MQLCVKLLKSEIERLVEEIPGLPDDYLRHLSEIGWGEQLNGRIVYGRPTCPTEIFGVRVNNSPNWLLGDDGMGYCLGYDTTRQVYGEYSESGGWEPWPSSEGFEAFLK</sequence>
<comment type="caution">
    <text evidence="1">The sequence shown here is derived from an EMBL/GenBank/DDBJ whole genome shotgun (WGS) entry which is preliminary data.</text>
</comment>
<dbReference type="InterPro" id="IPR037883">
    <property type="entry name" value="Knr4/Smi1-like_sf"/>
</dbReference>
<protein>
    <recommendedName>
        <fullName evidence="3">Knr4/Smi1-like domain-containing protein</fullName>
    </recommendedName>
</protein>
<accession>A0A5C6AIB6</accession>
<dbReference type="EMBL" id="SJPR01000001">
    <property type="protein sequence ID" value="TWT99744.1"/>
    <property type="molecule type" value="Genomic_DNA"/>
</dbReference>
<gene>
    <name evidence="1" type="ORF">Pla108_06870</name>
</gene>
<reference evidence="1 2" key="1">
    <citation type="submission" date="2019-02" db="EMBL/GenBank/DDBJ databases">
        <title>Deep-cultivation of Planctomycetes and their phenomic and genomic characterization uncovers novel biology.</title>
        <authorList>
            <person name="Wiegand S."/>
            <person name="Jogler M."/>
            <person name="Boedeker C."/>
            <person name="Pinto D."/>
            <person name="Vollmers J."/>
            <person name="Rivas-Marin E."/>
            <person name="Kohn T."/>
            <person name="Peeters S.H."/>
            <person name="Heuer A."/>
            <person name="Rast P."/>
            <person name="Oberbeckmann S."/>
            <person name="Bunk B."/>
            <person name="Jeske O."/>
            <person name="Meyerdierks A."/>
            <person name="Storesund J.E."/>
            <person name="Kallscheuer N."/>
            <person name="Luecker S."/>
            <person name="Lage O.M."/>
            <person name="Pohl T."/>
            <person name="Merkel B.J."/>
            <person name="Hornburger P."/>
            <person name="Mueller R.-W."/>
            <person name="Bruemmer F."/>
            <person name="Labrenz M."/>
            <person name="Spormann A.M."/>
            <person name="Op Den Camp H."/>
            <person name="Overmann J."/>
            <person name="Amann R."/>
            <person name="Jetten M.S.M."/>
            <person name="Mascher T."/>
            <person name="Medema M.H."/>
            <person name="Devos D.P."/>
            <person name="Kaster A.-K."/>
            <person name="Ovreas L."/>
            <person name="Rohde M."/>
            <person name="Galperin M.Y."/>
            <person name="Jogler C."/>
        </authorList>
    </citation>
    <scope>NUCLEOTIDE SEQUENCE [LARGE SCALE GENOMIC DNA]</scope>
    <source>
        <strain evidence="1 2">Pla108</strain>
    </source>
</reference>
<evidence type="ECO:0000313" key="1">
    <source>
        <dbReference type="EMBL" id="TWT99744.1"/>
    </source>
</evidence>
<dbReference type="Proteomes" id="UP000317421">
    <property type="component" value="Unassembled WGS sequence"/>
</dbReference>
<evidence type="ECO:0008006" key="3">
    <source>
        <dbReference type="Google" id="ProtNLM"/>
    </source>
</evidence>